<keyword evidence="7 9" id="KW-0472">Membrane</keyword>
<proteinExistence type="inferred from homology"/>
<comment type="caution">
    <text evidence="10">The sequence shown here is derived from an EMBL/GenBank/DDBJ whole genome shotgun (WGS) entry which is preliminary data.</text>
</comment>
<feature type="transmembrane region" description="Helical" evidence="9">
    <location>
        <begin position="62"/>
        <end position="83"/>
    </location>
</feature>
<name>A0ABN2FGP4_9ACTN</name>
<evidence type="ECO:0000256" key="1">
    <source>
        <dbReference type="ARBA" id="ARBA00004651"/>
    </source>
</evidence>
<feature type="transmembrane region" description="Helical" evidence="9">
    <location>
        <begin position="34"/>
        <end position="56"/>
    </location>
</feature>
<keyword evidence="11" id="KW-1185">Reference proteome</keyword>
<keyword evidence="4" id="KW-1003">Cell membrane</keyword>
<evidence type="ECO:0000256" key="6">
    <source>
        <dbReference type="ARBA" id="ARBA00022989"/>
    </source>
</evidence>
<evidence type="ECO:0000256" key="3">
    <source>
        <dbReference type="ARBA" id="ARBA00022448"/>
    </source>
</evidence>
<dbReference type="PANTHER" id="PTHR21716">
    <property type="entry name" value="TRANSMEMBRANE PROTEIN"/>
    <property type="match status" value="1"/>
</dbReference>
<keyword evidence="5 9" id="KW-0812">Transmembrane</keyword>
<evidence type="ECO:0000256" key="2">
    <source>
        <dbReference type="ARBA" id="ARBA00009773"/>
    </source>
</evidence>
<dbReference type="EMBL" id="BAAANE010000007">
    <property type="protein sequence ID" value="GAA1646116.1"/>
    <property type="molecule type" value="Genomic_DNA"/>
</dbReference>
<evidence type="ECO:0000256" key="9">
    <source>
        <dbReference type="SAM" id="Phobius"/>
    </source>
</evidence>
<comment type="similarity">
    <text evidence="2">Belongs to the autoinducer-2 exporter (AI-2E) (TC 2.A.86) family.</text>
</comment>
<reference evidence="11" key="1">
    <citation type="journal article" date="2019" name="Int. J. Syst. Evol. Microbiol.">
        <title>The Global Catalogue of Microorganisms (GCM) 10K type strain sequencing project: providing services to taxonomists for standard genome sequencing and annotation.</title>
        <authorList>
            <consortium name="The Broad Institute Genomics Platform"/>
            <consortium name="The Broad Institute Genome Sequencing Center for Infectious Disease"/>
            <person name="Wu L."/>
            <person name="Ma J."/>
        </authorList>
    </citation>
    <scope>NUCLEOTIDE SEQUENCE [LARGE SCALE GENOMIC DNA]</scope>
    <source>
        <strain evidence="11">JCM 14306</strain>
    </source>
</reference>
<gene>
    <name evidence="10" type="ORF">GCM10009744_41370</name>
</gene>
<evidence type="ECO:0000256" key="8">
    <source>
        <dbReference type="SAM" id="MobiDB-lite"/>
    </source>
</evidence>
<evidence type="ECO:0000256" key="5">
    <source>
        <dbReference type="ARBA" id="ARBA00022692"/>
    </source>
</evidence>
<comment type="subcellular location">
    <subcellularLocation>
        <location evidence="1">Cell membrane</location>
        <topology evidence="1">Multi-pass membrane protein</topology>
    </subcellularLocation>
</comment>
<keyword evidence="6 9" id="KW-1133">Transmembrane helix</keyword>
<evidence type="ECO:0000256" key="7">
    <source>
        <dbReference type="ARBA" id="ARBA00023136"/>
    </source>
</evidence>
<feature type="transmembrane region" description="Helical" evidence="9">
    <location>
        <begin position="171"/>
        <end position="194"/>
    </location>
</feature>
<organism evidence="10 11">
    <name type="scientific">Kribbella alba</name>
    <dbReference type="NCBI Taxonomy" id="190197"/>
    <lineage>
        <taxon>Bacteria</taxon>
        <taxon>Bacillati</taxon>
        <taxon>Actinomycetota</taxon>
        <taxon>Actinomycetes</taxon>
        <taxon>Propionibacteriales</taxon>
        <taxon>Kribbellaceae</taxon>
        <taxon>Kribbella</taxon>
    </lineage>
</organism>
<accession>A0ABN2FGP4</accession>
<feature type="transmembrane region" description="Helical" evidence="9">
    <location>
        <begin position="258"/>
        <end position="283"/>
    </location>
</feature>
<dbReference type="Pfam" id="PF01594">
    <property type="entry name" value="AI-2E_transport"/>
    <property type="match status" value="1"/>
</dbReference>
<feature type="region of interest" description="Disordered" evidence="8">
    <location>
        <begin position="1"/>
        <end position="22"/>
    </location>
</feature>
<feature type="transmembrane region" description="Helical" evidence="9">
    <location>
        <begin position="327"/>
        <end position="354"/>
    </location>
</feature>
<feature type="compositionally biased region" description="Basic and acidic residues" evidence="8">
    <location>
        <begin position="1"/>
        <end position="14"/>
    </location>
</feature>
<dbReference type="PANTHER" id="PTHR21716:SF53">
    <property type="entry name" value="PERMEASE PERM-RELATED"/>
    <property type="match status" value="1"/>
</dbReference>
<protein>
    <submittedName>
        <fullName evidence="10">AI-2E family transporter</fullName>
    </submittedName>
</protein>
<keyword evidence="3" id="KW-0813">Transport</keyword>
<feature type="transmembrane region" description="Helical" evidence="9">
    <location>
        <begin position="233"/>
        <end position="252"/>
    </location>
</feature>
<evidence type="ECO:0000256" key="4">
    <source>
        <dbReference type="ARBA" id="ARBA00022475"/>
    </source>
</evidence>
<evidence type="ECO:0000313" key="11">
    <source>
        <dbReference type="Proteomes" id="UP001501319"/>
    </source>
</evidence>
<dbReference type="Proteomes" id="UP001501319">
    <property type="component" value="Unassembled WGS sequence"/>
</dbReference>
<feature type="transmembrane region" description="Helical" evidence="9">
    <location>
        <begin position="95"/>
        <end position="116"/>
    </location>
</feature>
<dbReference type="InterPro" id="IPR002549">
    <property type="entry name" value="AI-2E-like"/>
</dbReference>
<evidence type="ECO:0000313" key="10">
    <source>
        <dbReference type="EMBL" id="GAA1646116.1"/>
    </source>
</evidence>
<sequence>MAADDRDDRSDAESSTRVATPPTMKAARVSSAAVFRWATLGTVGVLTVLLSAYSLYTVRSVLVLVLLALFLAVSLDPAVQWLLRRGLRRATAVTIVSLVVVLMVAGFTWSVVPAIVDQAGKLLANLPDYLRTLSDESKVVREVTDRYDLTDRLSALVAGAPAKLAGGAVGFIRGFIGTAASTITVLVLTMYFMADLPRIRQGLLRLFPSRRHRVAEITDVVVDKVGGYMIGNLTISLIAGTAAYVCLMLVRVPFALPLAAAVAIADLIPMIGATLGAVICLVVSLFTVGIWPRTVIVLLFFILYQQAENYLIAPRVLRNTVNMPSVAVLLVALIGGSLFGLVGAIMAIPVAAAVKVLMFPEVTAPEQATSDAAAVSDS</sequence>